<dbReference type="Proteomes" id="UP000241660">
    <property type="component" value="Chromosome"/>
</dbReference>
<dbReference type="GO" id="GO:0031071">
    <property type="term" value="F:cysteine desulfurase activity"/>
    <property type="evidence" value="ECO:0000318"/>
    <property type="project" value="GO_Central"/>
</dbReference>
<dbReference type="eggNOG" id="COG0520">
    <property type="taxonomic scope" value="Bacteria"/>
</dbReference>
<dbReference type="STRING" id="190304.FN0447"/>
<dbReference type="PaxDb" id="190304-FN0447"/>
<feature type="domain" description="Aminotransferase class V" evidence="5">
    <location>
        <begin position="3"/>
        <end position="372"/>
    </location>
</feature>
<dbReference type="AlphaFoldDB" id="Q8RG70"/>
<dbReference type="FunCoup" id="Q8RG70">
    <property type="interactions" value="328"/>
</dbReference>
<dbReference type="InterPro" id="IPR020578">
    <property type="entry name" value="Aminotrans_V_PyrdxlP_BS"/>
</dbReference>
<proteinExistence type="inferred from homology"/>
<dbReference type="EnsemblBacteria" id="AAL94643">
    <property type="protein sequence ID" value="AAL94643"/>
    <property type="gene ID" value="FN0447"/>
</dbReference>
<dbReference type="SUPFAM" id="SSF53383">
    <property type="entry name" value="PLP-dependent transferases"/>
    <property type="match status" value="1"/>
</dbReference>
<organism evidence="6">
    <name type="scientific">Fusobacterium nucleatum subsp. nucleatum (strain ATCC 25586 / DSM 15643 / BCRC 10681 / CIP 101130 / JCM 8532 / KCTC 2640 / LMG 13131 / VPI 4355)</name>
    <dbReference type="NCBI Taxonomy" id="190304"/>
    <lineage>
        <taxon>Bacteria</taxon>
        <taxon>Fusobacteriati</taxon>
        <taxon>Fusobacteriota</taxon>
        <taxon>Fusobacteriia</taxon>
        <taxon>Fusobacteriales</taxon>
        <taxon>Fusobacteriaceae</taxon>
        <taxon>Fusobacterium</taxon>
    </lineage>
</organism>
<dbReference type="EMBL" id="CP028101">
    <property type="protein sequence ID" value="AVQ14903.1"/>
    <property type="molecule type" value="Genomic_DNA"/>
</dbReference>
<dbReference type="GeneID" id="79783456"/>
<dbReference type="BioCyc" id="FNUC190304:G1FZS-1040-MONOMER"/>
<evidence type="ECO:0000313" key="7">
    <source>
        <dbReference type="EMBL" id="AVQ14903.1"/>
    </source>
</evidence>
<dbReference type="InterPro" id="IPR000192">
    <property type="entry name" value="Aminotrans_V_dom"/>
</dbReference>
<comment type="similarity">
    <text evidence="3">Belongs to the class-V pyridoxal-phosphate-dependent aminotransferase family.</text>
</comment>
<reference evidence="6" key="1">
    <citation type="journal article" date="2002" name="J. Bacteriol.">
        <title>Genome sequence and analysis of the oral bacterium Fusobacterium nucleatum strain ATCC 25586.</title>
        <authorList>
            <person name="Kapatral V."/>
            <person name="Anderson I."/>
            <person name="Ivanova N."/>
            <person name="Reznik G."/>
            <person name="Los T."/>
            <person name="Lykidis A."/>
            <person name="Bhattacharyya A."/>
            <person name="Bartman A."/>
            <person name="Gardner W."/>
            <person name="Grechkin G."/>
            <person name="Zhu L."/>
            <person name="Vasieva O."/>
            <person name="Chu L."/>
            <person name="Kogan Y."/>
            <person name="Chaga O."/>
            <person name="Goltsman E."/>
            <person name="Bernal A."/>
            <person name="Larsen N."/>
            <person name="D'Souza M."/>
            <person name="Walunas T."/>
            <person name="Pusch G."/>
            <person name="Haselkorn R."/>
            <person name="Fonstein M."/>
            <person name="Kyrpides N."/>
            <person name="Overbeek R."/>
        </authorList>
    </citation>
    <scope>NUCLEOTIDE SEQUENCE [LARGE SCALE GENOMIC DNA]</scope>
    <source>
        <strain evidence="6">ATCC 25586</strain>
    </source>
</reference>
<dbReference type="EMBL" id="AE009951">
    <property type="protein sequence ID" value="AAL94643.1"/>
    <property type="molecule type" value="Genomic_DNA"/>
</dbReference>
<dbReference type="RefSeq" id="WP_011016395.1">
    <property type="nucleotide sequence ID" value="NZ_CP028101.1"/>
</dbReference>
<keyword evidence="2" id="KW-0663">Pyridoxal phosphate</keyword>
<reference evidence="8" key="2">
    <citation type="journal article" date="2018" name="MSphere">
        <title>Fusobacterium Genomics Using MinION and Illumina Sequencing Enables Genome Completion and Correction.</title>
        <authorList>
            <person name="Todd S.M."/>
            <person name="Settlage R.E."/>
            <person name="Lahmers K.K."/>
            <person name="Slade D.J."/>
        </authorList>
    </citation>
    <scope>NUCLEOTIDE SEQUENCE [LARGE SCALE GENOMIC DNA]</scope>
    <source>
        <strain evidence="8">ATCC 25586</strain>
    </source>
</reference>
<dbReference type="NCBIfam" id="TIGR01977">
    <property type="entry name" value="am_tr_V_EF2568"/>
    <property type="match status" value="1"/>
</dbReference>
<dbReference type="HOGENOM" id="CLU_003433_2_4_0"/>
<dbReference type="InParanoid" id="Q8RG70"/>
<dbReference type="PROSITE" id="PS00595">
    <property type="entry name" value="AA_TRANSFER_CLASS_5"/>
    <property type="match status" value="1"/>
</dbReference>
<dbReference type="Gene3D" id="3.90.1150.10">
    <property type="entry name" value="Aspartate Aminotransferase, domain 1"/>
    <property type="match status" value="1"/>
</dbReference>
<dbReference type="InterPro" id="IPR010969">
    <property type="entry name" value="Cys_dSase-rel_unknwn_funct"/>
</dbReference>
<dbReference type="KEGG" id="fnu:FN0447"/>
<dbReference type="PANTHER" id="PTHR43586:SF4">
    <property type="entry name" value="ISOPENICILLIN N EPIMERASE"/>
    <property type="match status" value="1"/>
</dbReference>
<evidence type="ECO:0000313" key="6">
    <source>
        <dbReference type="EMBL" id="AAL94643.1"/>
    </source>
</evidence>
<dbReference type="PANTHER" id="PTHR43586">
    <property type="entry name" value="CYSTEINE DESULFURASE"/>
    <property type="match status" value="1"/>
</dbReference>
<accession>Q8RG70</accession>
<dbReference type="Gene3D" id="3.40.640.10">
    <property type="entry name" value="Type I PLP-dependent aspartate aminotransferase-like (Major domain)"/>
    <property type="match status" value="1"/>
</dbReference>
<evidence type="ECO:0000313" key="8">
    <source>
        <dbReference type="Proteomes" id="UP000241660"/>
    </source>
</evidence>
<evidence type="ECO:0000256" key="1">
    <source>
        <dbReference type="ARBA" id="ARBA00001933"/>
    </source>
</evidence>
<dbReference type="InterPro" id="IPR015421">
    <property type="entry name" value="PyrdxlP-dep_Trfase_major"/>
</dbReference>
<reference evidence="7" key="3">
    <citation type="submission" date="2018-03" db="EMBL/GenBank/DDBJ databases">
        <title>Complete Fusobacterium genomes using hybrid Minion sequencing.</title>
        <authorList>
            <person name="Slade D.J."/>
            <person name="Lahmers K."/>
        </authorList>
    </citation>
    <scope>NUCLEOTIDE SEQUENCE</scope>
    <source>
        <strain evidence="7">ATCC 25586</strain>
    </source>
</reference>
<dbReference type="InterPro" id="IPR015422">
    <property type="entry name" value="PyrdxlP-dep_Trfase_small"/>
</dbReference>
<sequence>MNYFDNAATTYPKPKEVYEFMNDFYKNYGGSYARGNYGLENSTTRIVSDTRAKLKKLLKAENKSVVFTPTATIALNIIIQGLIKKNREKKNIYISPFEHNAVVRILEYYKNQGEIELNILKVENDYTYNLERLKYQFDKKKPDILIISHASNVTGIILPVEEIAILAKEYSSFTVLDMSQTAGLIEINLNLEAIDFAVFAGHKTLYAPTGISGFLTKENIKLETILFGGTGYDSANLEMPSSVPERYEMGTLNIQAIAGLNAALKWIEEIKIINLYKKELHNRNKLKNILKKYNFIKIVGDNDEANYVGIISFIVENISSESLAPVFSHKNIIVRTGLHCAPLAHKFLGTFPAGTIRLSTSYFTNDEDFENLTRLLDYIEENI</sequence>
<dbReference type="GO" id="GO:0006534">
    <property type="term" value="P:cysteine metabolic process"/>
    <property type="evidence" value="ECO:0000318"/>
    <property type="project" value="GO_Central"/>
</dbReference>
<name>Q8RG70_FUSNN</name>
<dbReference type="InterPro" id="IPR015424">
    <property type="entry name" value="PyrdxlP-dep_Trfase"/>
</dbReference>
<keyword evidence="8" id="KW-1185">Reference proteome</keyword>
<dbReference type="Pfam" id="PF00266">
    <property type="entry name" value="Aminotran_5"/>
    <property type="match status" value="1"/>
</dbReference>
<protein>
    <submittedName>
        <fullName evidence="7">Cysteine desulfurase</fullName>
    </submittedName>
    <submittedName>
        <fullName evidence="6">NIFS protein</fullName>
    </submittedName>
</protein>
<evidence type="ECO:0000256" key="4">
    <source>
        <dbReference type="RuleBase" id="RU004504"/>
    </source>
</evidence>
<evidence type="ECO:0000259" key="5">
    <source>
        <dbReference type="Pfam" id="PF00266"/>
    </source>
</evidence>
<dbReference type="PATRIC" id="fig|190304.8.peg.1017"/>
<comment type="cofactor">
    <cofactor evidence="1 4">
        <name>pyridoxal 5'-phosphate</name>
        <dbReference type="ChEBI" id="CHEBI:597326"/>
    </cofactor>
</comment>
<evidence type="ECO:0000256" key="3">
    <source>
        <dbReference type="RuleBase" id="RU004075"/>
    </source>
</evidence>
<gene>
    <name evidence="6" type="ordered locus">FN0447</name>
    <name evidence="7" type="ORF">C7Y58_05305</name>
</gene>
<evidence type="ECO:0000256" key="2">
    <source>
        <dbReference type="ARBA" id="ARBA00022898"/>
    </source>
</evidence>